<sequence>MSPTSARSGAPRAERAEWGDGCAHPGRTRDTRAGWLMGRVGDLIEGLREGLHDPKAPLLHVAIDTGEPQVEHPGPVVVMVHGIASSAATFHFVIPLVEPQQRVIAIELLGFGGSPQPEGSEYTLHEHVAALARTIRSLHLAEPFVLVGHSLGCLIGARYAATHLEHISKLVLVSPPVYLSPAEIGDPRVRLQMAGYLQALQFFRANKDFTIARAAVVSKLLPVEHVMEITEQNWTPFVKSLQNCIESQTVISDLARVERPIEVVYGRLDEFLVPGNLAIIERMRGVTTHVVAASDHMIRKPMARVVAAAIASPPTPLAD</sequence>
<dbReference type="PANTHER" id="PTHR43798:SF33">
    <property type="entry name" value="HYDROLASE, PUTATIVE (AFU_ORTHOLOGUE AFUA_2G14860)-RELATED"/>
    <property type="match status" value="1"/>
</dbReference>
<evidence type="ECO:0000313" key="3">
    <source>
        <dbReference type="EMBL" id="NYD69171.1"/>
    </source>
</evidence>
<evidence type="ECO:0000313" key="4">
    <source>
        <dbReference type="Proteomes" id="UP000549913"/>
    </source>
</evidence>
<dbReference type="InterPro" id="IPR029058">
    <property type="entry name" value="AB_hydrolase_fold"/>
</dbReference>
<proteinExistence type="predicted"/>
<dbReference type="GO" id="GO:0016020">
    <property type="term" value="C:membrane"/>
    <property type="evidence" value="ECO:0007669"/>
    <property type="project" value="TreeGrafter"/>
</dbReference>
<dbReference type="InterPro" id="IPR050266">
    <property type="entry name" value="AB_hydrolase_sf"/>
</dbReference>
<name>A0A852SKW3_9MICO</name>
<accession>A0A852SKW3</accession>
<dbReference type="Pfam" id="PF00561">
    <property type="entry name" value="Abhydrolase_1"/>
    <property type="match status" value="1"/>
</dbReference>
<dbReference type="SUPFAM" id="SSF53474">
    <property type="entry name" value="alpha/beta-Hydrolases"/>
    <property type="match status" value="1"/>
</dbReference>
<dbReference type="GO" id="GO:0003824">
    <property type="term" value="F:catalytic activity"/>
    <property type="evidence" value="ECO:0007669"/>
    <property type="project" value="UniProtKB-ARBA"/>
</dbReference>
<dbReference type="Gene3D" id="3.40.50.1820">
    <property type="entry name" value="alpha/beta hydrolase"/>
    <property type="match status" value="1"/>
</dbReference>
<gene>
    <name evidence="3" type="ORF">BJ984_000329</name>
</gene>
<dbReference type="PANTHER" id="PTHR43798">
    <property type="entry name" value="MONOACYLGLYCEROL LIPASE"/>
    <property type="match status" value="1"/>
</dbReference>
<dbReference type="AlphaFoldDB" id="A0A852SKW3"/>
<reference evidence="3 4" key="1">
    <citation type="submission" date="2020-07" db="EMBL/GenBank/DDBJ databases">
        <title>Sequencing the genomes of 1000 actinobacteria strains.</title>
        <authorList>
            <person name="Klenk H.-P."/>
        </authorList>
    </citation>
    <scope>NUCLEOTIDE SEQUENCE [LARGE SCALE GENOMIC DNA]</scope>
    <source>
        <strain evidence="3 4">DSM 26474</strain>
    </source>
</reference>
<dbReference type="Proteomes" id="UP000549913">
    <property type="component" value="Unassembled WGS sequence"/>
</dbReference>
<dbReference type="RefSeq" id="WP_271206353.1">
    <property type="nucleotide sequence ID" value="NZ_BSEW01000001.1"/>
</dbReference>
<protein>
    <submittedName>
        <fullName evidence="3">Pimeloyl-ACP methyl ester carboxylesterase</fullName>
    </submittedName>
</protein>
<feature type="domain" description="AB hydrolase-1" evidence="2">
    <location>
        <begin position="75"/>
        <end position="210"/>
    </location>
</feature>
<dbReference type="InterPro" id="IPR000073">
    <property type="entry name" value="AB_hydrolase_1"/>
</dbReference>
<dbReference type="EMBL" id="JACCBM010000001">
    <property type="protein sequence ID" value="NYD69171.1"/>
    <property type="molecule type" value="Genomic_DNA"/>
</dbReference>
<dbReference type="PRINTS" id="PR00111">
    <property type="entry name" value="ABHYDROLASE"/>
</dbReference>
<keyword evidence="4" id="KW-1185">Reference proteome</keyword>
<comment type="caution">
    <text evidence="3">The sequence shown here is derived from an EMBL/GenBank/DDBJ whole genome shotgun (WGS) entry which is preliminary data.</text>
</comment>
<feature type="region of interest" description="Disordered" evidence="1">
    <location>
        <begin position="1"/>
        <end position="30"/>
    </location>
</feature>
<evidence type="ECO:0000259" key="2">
    <source>
        <dbReference type="Pfam" id="PF00561"/>
    </source>
</evidence>
<evidence type="ECO:0000256" key="1">
    <source>
        <dbReference type="SAM" id="MobiDB-lite"/>
    </source>
</evidence>
<organism evidence="3 4">
    <name type="scientific">Herbiconiux flava</name>
    <dbReference type="NCBI Taxonomy" id="881268"/>
    <lineage>
        <taxon>Bacteria</taxon>
        <taxon>Bacillati</taxon>
        <taxon>Actinomycetota</taxon>
        <taxon>Actinomycetes</taxon>
        <taxon>Micrococcales</taxon>
        <taxon>Microbacteriaceae</taxon>
        <taxon>Herbiconiux</taxon>
    </lineage>
</organism>